<organism evidence="3 4">
    <name type="scientific">Sphingomonas psychrolutea</name>
    <dbReference type="NCBI Taxonomy" id="1259676"/>
    <lineage>
        <taxon>Bacteria</taxon>
        <taxon>Pseudomonadati</taxon>
        <taxon>Pseudomonadota</taxon>
        <taxon>Alphaproteobacteria</taxon>
        <taxon>Sphingomonadales</taxon>
        <taxon>Sphingomonadaceae</taxon>
        <taxon>Sphingomonas</taxon>
    </lineage>
</organism>
<evidence type="ECO:0000313" key="3">
    <source>
        <dbReference type="EMBL" id="GGA44195.1"/>
    </source>
</evidence>
<evidence type="ECO:0000256" key="2">
    <source>
        <dbReference type="SAM" id="SignalP"/>
    </source>
</evidence>
<comment type="caution">
    <text evidence="3">The sequence shown here is derived from an EMBL/GenBank/DDBJ whole genome shotgun (WGS) entry which is preliminary data.</text>
</comment>
<keyword evidence="1" id="KW-0812">Transmembrane</keyword>
<accession>A0ABQ1GHU6</accession>
<sequence length="57" mass="5757">MVRTHAFTAAAFVILLAEAAPAFAGLPATPAPIAGVGLGAVALIGLGYRALKRRAQR</sequence>
<keyword evidence="4" id="KW-1185">Reference proteome</keyword>
<proteinExistence type="predicted"/>
<dbReference type="EMBL" id="BMDW01000006">
    <property type="protein sequence ID" value="GGA44195.1"/>
    <property type="molecule type" value="Genomic_DNA"/>
</dbReference>
<dbReference type="RefSeq" id="WP_188446050.1">
    <property type="nucleotide sequence ID" value="NZ_BMDW01000006.1"/>
</dbReference>
<evidence type="ECO:0000256" key="1">
    <source>
        <dbReference type="SAM" id="Phobius"/>
    </source>
</evidence>
<feature type="transmembrane region" description="Helical" evidence="1">
    <location>
        <begin position="34"/>
        <end position="51"/>
    </location>
</feature>
<evidence type="ECO:0000313" key="4">
    <source>
        <dbReference type="Proteomes" id="UP000618591"/>
    </source>
</evidence>
<feature type="chain" id="PRO_5045244568" evidence="2">
    <location>
        <begin position="25"/>
        <end position="57"/>
    </location>
</feature>
<keyword evidence="1" id="KW-1133">Transmembrane helix</keyword>
<gene>
    <name evidence="3" type="ORF">GCM10011395_13000</name>
</gene>
<reference evidence="4" key="1">
    <citation type="journal article" date="2019" name="Int. J. Syst. Evol. Microbiol.">
        <title>The Global Catalogue of Microorganisms (GCM) 10K type strain sequencing project: providing services to taxonomists for standard genome sequencing and annotation.</title>
        <authorList>
            <consortium name="The Broad Institute Genomics Platform"/>
            <consortium name="The Broad Institute Genome Sequencing Center for Infectious Disease"/>
            <person name="Wu L."/>
            <person name="Ma J."/>
        </authorList>
    </citation>
    <scope>NUCLEOTIDE SEQUENCE [LARGE SCALE GENOMIC DNA]</scope>
    <source>
        <strain evidence="4">CGMCC 1.10106</strain>
    </source>
</reference>
<keyword evidence="1" id="KW-0472">Membrane</keyword>
<name>A0ABQ1GHU6_9SPHN</name>
<protein>
    <submittedName>
        <fullName evidence="3">Uncharacterized protein</fullName>
    </submittedName>
</protein>
<feature type="signal peptide" evidence="2">
    <location>
        <begin position="1"/>
        <end position="24"/>
    </location>
</feature>
<dbReference type="Proteomes" id="UP000618591">
    <property type="component" value="Unassembled WGS sequence"/>
</dbReference>
<keyword evidence="2" id="KW-0732">Signal</keyword>